<feature type="domain" description="N-acetyltransferase" evidence="1">
    <location>
        <begin position="20"/>
        <end position="172"/>
    </location>
</feature>
<evidence type="ECO:0000259" key="1">
    <source>
        <dbReference type="PROSITE" id="PS51186"/>
    </source>
</evidence>
<dbReference type="AlphaFoldDB" id="A0A439DLB1"/>
<dbReference type="InterPro" id="IPR000182">
    <property type="entry name" value="GNAT_dom"/>
</dbReference>
<dbReference type="SUPFAM" id="SSF55729">
    <property type="entry name" value="Acyl-CoA N-acyltransferases (Nat)"/>
    <property type="match status" value="1"/>
</dbReference>
<dbReference type="GO" id="GO:0016747">
    <property type="term" value="F:acyltransferase activity, transferring groups other than amino-acyl groups"/>
    <property type="evidence" value="ECO:0007669"/>
    <property type="project" value="InterPro"/>
</dbReference>
<name>A0A439DLB1_9MYCO</name>
<evidence type="ECO:0000313" key="3">
    <source>
        <dbReference type="Proteomes" id="UP000287177"/>
    </source>
</evidence>
<dbReference type="Proteomes" id="UP000287177">
    <property type="component" value="Unassembled WGS sequence"/>
</dbReference>
<dbReference type="Gene3D" id="3.40.630.30">
    <property type="match status" value="1"/>
</dbReference>
<proteinExistence type="predicted"/>
<accession>A0A439DLB1</accession>
<sequence length="172" mass="18988">MSCQPVDRRWHSTLSDGTRIVLRRLESRDAGAVVDLYETLTDEECYLRFFTPRPADLKGWAISLVRESSDRYALGAFDGTVLLGVANYIGCRKSGDAETAVVVAHNEHLRGVGTALLRRLGQIAKDNGLHRLVADVLAENHLMLQMMSDSGLSCTRHLDGPIMHVVIDLDTA</sequence>
<dbReference type="EMBL" id="ATDN01000089">
    <property type="protein sequence ID" value="RWA15294.1"/>
    <property type="molecule type" value="Genomic_DNA"/>
</dbReference>
<organism evidence="2 3">
    <name type="scientific">Mycolicibacterium elephantis DSM 44368</name>
    <dbReference type="NCBI Taxonomy" id="1335622"/>
    <lineage>
        <taxon>Bacteria</taxon>
        <taxon>Bacillati</taxon>
        <taxon>Actinomycetota</taxon>
        <taxon>Actinomycetes</taxon>
        <taxon>Mycobacteriales</taxon>
        <taxon>Mycobacteriaceae</taxon>
        <taxon>Mycolicibacterium</taxon>
    </lineage>
</organism>
<evidence type="ECO:0000313" key="2">
    <source>
        <dbReference type="EMBL" id="RWA15294.1"/>
    </source>
</evidence>
<dbReference type="Pfam" id="PF13302">
    <property type="entry name" value="Acetyltransf_3"/>
    <property type="match status" value="1"/>
</dbReference>
<keyword evidence="3" id="KW-1185">Reference proteome</keyword>
<dbReference type="InterPro" id="IPR016181">
    <property type="entry name" value="Acyl_CoA_acyltransferase"/>
</dbReference>
<protein>
    <recommendedName>
        <fullName evidence="1">N-acetyltransferase domain-containing protein</fullName>
    </recommendedName>
</protein>
<dbReference type="PROSITE" id="PS51186">
    <property type="entry name" value="GNAT"/>
    <property type="match status" value="1"/>
</dbReference>
<comment type="caution">
    <text evidence="2">The sequence shown here is derived from an EMBL/GenBank/DDBJ whole genome shotgun (WGS) entry which is preliminary data.</text>
</comment>
<reference evidence="2 3" key="1">
    <citation type="submission" date="2013-06" db="EMBL/GenBank/DDBJ databases">
        <title>The draft sequence of the Mycobacterium elephantis genome.</title>
        <authorList>
            <person name="Pettersson F.B."/>
            <person name="Das S."/>
            <person name="Dasgupta S."/>
            <person name="Bhattacharya A."/>
            <person name="Kirsebom L.A."/>
        </authorList>
    </citation>
    <scope>NUCLEOTIDE SEQUENCE [LARGE SCALE GENOMIC DNA]</scope>
    <source>
        <strain evidence="2 3">DSM 44368</strain>
    </source>
</reference>
<gene>
    <name evidence="2" type="ORF">MELE44368_09770</name>
</gene>